<dbReference type="OrthoDB" id="9768393at2"/>
<dbReference type="Pfam" id="PF13624">
    <property type="entry name" value="SurA_N_3"/>
    <property type="match status" value="1"/>
</dbReference>
<evidence type="ECO:0000256" key="12">
    <source>
        <dbReference type="ARBA" id="ARBA00040743"/>
    </source>
</evidence>
<name>A0A2M9G1C9_9PROT</name>
<evidence type="ECO:0000256" key="1">
    <source>
        <dbReference type="ARBA" id="ARBA00004382"/>
    </source>
</evidence>
<evidence type="ECO:0000256" key="11">
    <source>
        <dbReference type="ARBA" id="ARBA00038408"/>
    </source>
</evidence>
<keyword evidence="7" id="KW-0472">Membrane</keyword>
<dbReference type="GO" id="GO:0003755">
    <property type="term" value="F:peptidyl-prolyl cis-trans isomerase activity"/>
    <property type="evidence" value="ECO:0007669"/>
    <property type="project" value="UniProtKB-KW"/>
</dbReference>
<dbReference type="GO" id="GO:0005886">
    <property type="term" value="C:plasma membrane"/>
    <property type="evidence" value="ECO:0007669"/>
    <property type="project" value="UniProtKB-SubCell"/>
</dbReference>
<evidence type="ECO:0000256" key="5">
    <source>
        <dbReference type="ARBA" id="ARBA00022692"/>
    </source>
</evidence>
<dbReference type="Gene3D" id="1.10.4030.10">
    <property type="entry name" value="Porin chaperone SurA, peptide-binding domain"/>
    <property type="match status" value="1"/>
</dbReference>
<keyword evidence="5" id="KW-0812">Transmembrane</keyword>
<dbReference type="Gene3D" id="3.10.50.40">
    <property type="match status" value="1"/>
</dbReference>
<keyword evidence="14" id="KW-0697">Rotamase</keyword>
<keyword evidence="17" id="KW-1185">Reference proteome</keyword>
<keyword evidence="8" id="KW-0143">Chaperone</keyword>
<dbReference type="SUPFAM" id="SSF109998">
    <property type="entry name" value="Triger factor/SurA peptide-binding domain-like"/>
    <property type="match status" value="1"/>
</dbReference>
<dbReference type="SUPFAM" id="SSF54534">
    <property type="entry name" value="FKBP-like"/>
    <property type="match status" value="1"/>
</dbReference>
<evidence type="ECO:0000313" key="16">
    <source>
        <dbReference type="EMBL" id="PJK29522.1"/>
    </source>
</evidence>
<proteinExistence type="inferred from homology"/>
<evidence type="ECO:0000313" key="17">
    <source>
        <dbReference type="Proteomes" id="UP000229498"/>
    </source>
</evidence>
<protein>
    <recommendedName>
        <fullName evidence="2">Parvulin-like PPIase</fullName>
    </recommendedName>
    <alternativeName>
        <fullName evidence="9">Peptidyl-prolyl cis-trans isomerase plp</fullName>
    </alternativeName>
    <alternativeName>
        <fullName evidence="12">Periplasmic chaperone PpiD</fullName>
    </alternativeName>
    <alternativeName>
        <fullName evidence="13">Periplasmic folding chaperone</fullName>
    </alternativeName>
    <alternativeName>
        <fullName evidence="10">Rotamase plp</fullName>
    </alternativeName>
</protein>
<dbReference type="InterPro" id="IPR027304">
    <property type="entry name" value="Trigger_fact/SurA_dom_sf"/>
</dbReference>
<evidence type="ECO:0000256" key="13">
    <source>
        <dbReference type="ARBA" id="ARBA00042775"/>
    </source>
</evidence>
<evidence type="ECO:0000256" key="10">
    <source>
        <dbReference type="ARBA" id="ARBA00031484"/>
    </source>
</evidence>
<sequence>MSASRIPSAEPRDSTMMQKTQKGMAKWVVRALLVLLILSFALWGLNDFVGTAPNAPVATVGDREIESQRFVNEAQRRIQFLSQQQNRPIDPELAIQIGLYNQVLSGMVDNAVLAEEAEELGLGVTDDAVAIEIRNDPGFTGPTGNFDRFRFEETLRRAGFSEGEFVESLRQDMLNRQIESTMTAGLAQGPAPMARAILAWQLESRDLRILRLPNDALATAPEPDEAALRAYHEANPVPFTAPERRSARIILVRPQDLAENIEVSESEIEESYQARLAEFTRPASRAVKQAIFADEAAAEDVLARINEGVAFDKAVEDATGSAPIDVGRIGPGDLPDRVAEAAFAAGEGEVAGPAQSDFGWHLVHVTEVTEEDVQPLSEVRDAVAQDLKLDRAIGDLIGISNRIEDELAGGAKVAEVADILSLKMIELPPVTRQGLTLEGGNPSEGLPSAALEELFAAEPGDDLAAQELDNGAILLVQTMEVVPPALQPFEEVRGEVAAAWRREQLAELAAAERAKLEQRLEGGESLEDIAGGFEAEVETAEGVTRQAGAPDLSGELRDAVFALEAGQSAGGGIRGAQVLVTIDAVEEADVTENGDRTAALAEVIGESFSEDVRQTLLQTLRDEHGVSINQRAFTNAVDPNGIYLEQ</sequence>
<evidence type="ECO:0000259" key="15">
    <source>
        <dbReference type="PROSITE" id="PS50198"/>
    </source>
</evidence>
<dbReference type="Pfam" id="PF13145">
    <property type="entry name" value="Rotamase_2"/>
    <property type="match status" value="1"/>
</dbReference>
<gene>
    <name evidence="16" type="ORF">CVT23_10695</name>
</gene>
<dbReference type="PANTHER" id="PTHR47529">
    <property type="entry name" value="PEPTIDYL-PROLYL CIS-TRANS ISOMERASE D"/>
    <property type="match status" value="1"/>
</dbReference>
<evidence type="ECO:0000256" key="6">
    <source>
        <dbReference type="ARBA" id="ARBA00022989"/>
    </source>
</evidence>
<comment type="similarity">
    <text evidence="11">Belongs to the PpiD chaperone family.</text>
</comment>
<comment type="subcellular location">
    <subcellularLocation>
        <location evidence="1">Cell inner membrane</location>
        <topology evidence="1">Single-pass type II membrane protein</topology>
        <orientation evidence="1">Periplasmic side</orientation>
    </subcellularLocation>
</comment>
<dbReference type="PANTHER" id="PTHR47529:SF1">
    <property type="entry name" value="PERIPLASMIC CHAPERONE PPID"/>
    <property type="match status" value="1"/>
</dbReference>
<evidence type="ECO:0000256" key="9">
    <source>
        <dbReference type="ARBA" id="ARBA00030642"/>
    </source>
</evidence>
<keyword evidence="4" id="KW-0997">Cell inner membrane</keyword>
<comment type="caution">
    <text evidence="16">The sequence shown here is derived from an EMBL/GenBank/DDBJ whole genome shotgun (WGS) entry which is preliminary data.</text>
</comment>
<keyword evidence="14" id="KW-0413">Isomerase</keyword>
<accession>A0A2M9G1C9</accession>
<evidence type="ECO:0000256" key="2">
    <source>
        <dbReference type="ARBA" id="ARBA00018370"/>
    </source>
</evidence>
<dbReference type="EMBL" id="PHIG01000032">
    <property type="protein sequence ID" value="PJK29522.1"/>
    <property type="molecule type" value="Genomic_DNA"/>
</dbReference>
<dbReference type="Proteomes" id="UP000229498">
    <property type="component" value="Unassembled WGS sequence"/>
</dbReference>
<evidence type="ECO:0000256" key="8">
    <source>
        <dbReference type="ARBA" id="ARBA00023186"/>
    </source>
</evidence>
<dbReference type="InterPro" id="IPR046357">
    <property type="entry name" value="PPIase_dom_sf"/>
</dbReference>
<keyword evidence="3" id="KW-1003">Cell membrane</keyword>
<dbReference type="InterPro" id="IPR052029">
    <property type="entry name" value="PpiD_chaperone"/>
</dbReference>
<evidence type="ECO:0000256" key="14">
    <source>
        <dbReference type="PROSITE-ProRule" id="PRU00278"/>
    </source>
</evidence>
<evidence type="ECO:0000256" key="7">
    <source>
        <dbReference type="ARBA" id="ARBA00023136"/>
    </source>
</evidence>
<feature type="domain" description="PpiC" evidence="15">
    <location>
        <begin position="242"/>
        <end position="367"/>
    </location>
</feature>
<reference evidence="16 17" key="1">
    <citation type="submission" date="2017-11" db="EMBL/GenBank/DDBJ databases">
        <title>Draft genome sequence of Rhizobiales bacterium SY3-13.</title>
        <authorList>
            <person name="Sun C."/>
        </authorList>
    </citation>
    <scope>NUCLEOTIDE SEQUENCE [LARGE SCALE GENOMIC DNA]</scope>
    <source>
        <strain evidence="16 17">SY3-13</strain>
    </source>
</reference>
<dbReference type="AlphaFoldDB" id="A0A2M9G1C9"/>
<evidence type="ECO:0000256" key="3">
    <source>
        <dbReference type="ARBA" id="ARBA00022475"/>
    </source>
</evidence>
<keyword evidence="6" id="KW-1133">Transmembrane helix</keyword>
<dbReference type="PROSITE" id="PS50198">
    <property type="entry name" value="PPIC_PPIASE_2"/>
    <property type="match status" value="1"/>
</dbReference>
<dbReference type="InterPro" id="IPR000297">
    <property type="entry name" value="PPIase_PpiC"/>
</dbReference>
<organism evidence="16 17">
    <name type="scientific">Minwuia thermotolerans</name>
    <dbReference type="NCBI Taxonomy" id="2056226"/>
    <lineage>
        <taxon>Bacteria</taxon>
        <taxon>Pseudomonadati</taxon>
        <taxon>Pseudomonadota</taxon>
        <taxon>Alphaproteobacteria</taxon>
        <taxon>Minwuiales</taxon>
        <taxon>Minwuiaceae</taxon>
        <taxon>Minwuia</taxon>
    </lineage>
</organism>
<evidence type="ECO:0000256" key="4">
    <source>
        <dbReference type="ARBA" id="ARBA00022519"/>
    </source>
</evidence>